<feature type="transmembrane region" description="Helical" evidence="6">
    <location>
        <begin position="96"/>
        <end position="117"/>
    </location>
</feature>
<proteinExistence type="predicted"/>
<sequence length="518" mass="58962">MINRKYQEDNKRIFKNTVFMTIRLILMMFIGLYTSRIILEVLGVEDYGTYNVVAGFVIMFSIFTSFFISSCQRFLSYSIGKKDMQKLNNTFSTIQLITIMGAILLLIITLPLTNIFIEKLLVIPEERWSAARFVFICSVFTLALTVIAQPYIALITAHEQIKFFSFISIIEYILKLFAILSLKYVEFCVDNLKLYAIMLIVIALIIRISTGLYCRKHFAESSFRFIVDKSLLKKVFAFSFWTGIGSFGGIIKDQSGNVLLNIFYGVALNAAKGVSQQVLGIINQLGMNLTIPISPQITKSYAAGDIHRSIALTLLLAKIQGYVLGFFSVPLMLETDYILTLWLKNPPEYASQFVRWSLVLCVLQAVSNAYGPLYLAVGRLKKLQITTFFVNITIIPVLYIIYKMGAPAVSVLYCSILYQIITMVLSYLNLSTYVDFPVRKFYFDVVFKLAVIFIVTLFIGFFIIQIEGEVSFGRVFINVIFSMSIFGLLAYLFGMNHSEKANVHDFIIKFKCKMKSRS</sequence>
<dbReference type="AlphaFoldDB" id="A0A6N2STT9"/>
<gene>
    <name evidence="7" type="ORF">BVLFYP11_01338</name>
</gene>
<feature type="transmembrane region" description="Helical" evidence="6">
    <location>
        <begin position="163"/>
        <end position="182"/>
    </location>
</feature>
<evidence type="ECO:0000313" key="7">
    <source>
        <dbReference type="EMBL" id="VYS95998.1"/>
    </source>
</evidence>
<comment type="subcellular location">
    <subcellularLocation>
        <location evidence="1">Cell membrane</location>
        <topology evidence="1">Multi-pass membrane protein</topology>
    </subcellularLocation>
</comment>
<name>A0A6N2STT9_PHOVU</name>
<feature type="transmembrane region" description="Helical" evidence="6">
    <location>
        <begin position="353"/>
        <end position="371"/>
    </location>
</feature>
<feature type="transmembrane region" description="Helical" evidence="6">
    <location>
        <begin position="309"/>
        <end position="333"/>
    </location>
</feature>
<dbReference type="InterPro" id="IPR050833">
    <property type="entry name" value="Poly_Biosynth_Transport"/>
</dbReference>
<dbReference type="PANTHER" id="PTHR30250">
    <property type="entry name" value="PST FAMILY PREDICTED COLANIC ACID TRANSPORTER"/>
    <property type="match status" value="1"/>
</dbReference>
<keyword evidence="3 6" id="KW-0812">Transmembrane</keyword>
<feature type="transmembrane region" description="Helical" evidence="6">
    <location>
        <begin position="408"/>
        <end position="430"/>
    </location>
</feature>
<feature type="transmembrane region" description="Helical" evidence="6">
    <location>
        <begin position="21"/>
        <end position="39"/>
    </location>
</feature>
<feature type="transmembrane region" description="Helical" evidence="6">
    <location>
        <begin position="194"/>
        <end position="214"/>
    </location>
</feature>
<evidence type="ECO:0000256" key="1">
    <source>
        <dbReference type="ARBA" id="ARBA00004651"/>
    </source>
</evidence>
<protein>
    <submittedName>
        <fullName evidence="7">Polysaccharide biosynthesis protein</fullName>
    </submittedName>
</protein>
<keyword evidence="4 6" id="KW-1133">Transmembrane helix</keyword>
<evidence type="ECO:0000256" key="3">
    <source>
        <dbReference type="ARBA" id="ARBA00022692"/>
    </source>
</evidence>
<dbReference type="EMBL" id="CACRTA010000018">
    <property type="protein sequence ID" value="VYS95998.1"/>
    <property type="molecule type" value="Genomic_DNA"/>
</dbReference>
<feature type="transmembrane region" description="Helical" evidence="6">
    <location>
        <begin position="472"/>
        <end position="493"/>
    </location>
</feature>
<keyword evidence="2" id="KW-1003">Cell membrane</keyword>
<organism evidence="7">
    <name type="scientific">Phocaeicola vulgatus</name>
    <name type="common">Bacteroides vulgatus</name>
    <dbReference type="NCBI Taxonomy" id="821"/>
    <lineage>
        <taxon>Bacteria</taxon>
        <taxon>Pseudomonadati</taxon>
        <taxon>Bacteroidota</taxon>
        <taxon>Bacteroidia</taxon>
        <taxon>Bacteroidales</taxon>
        <taxon>Bacteroidaceae</taxon>
        <taxon>Phocaeicola</taxon>
    </lineage>
</organism>
<dbReference type="RefSeq" id="WP_156343287.1">
    <property type="nucleotide sequence ID" value="NZ_CACRTA010000018.1"/>
</dbReference>
<evidence type="ECO:0000256" key="4">
    <source>
        <dbReference type="ARBA" id="ARBA00022989"/>
    </source>
</evidence>
<evidence type="ECO:0000256" key="5">
    <source>
        <dbReference type="ARBA" id="ARBA00023136"/>
    </source>
</evidence>
<feature type="transmembrane region" description="Helical" evidence="6">
    <location>
        <begin position="51"/>
        <end position="75"/>
    </location>
</feature>
<keyword evidence="5 6" id="KW-0472">Membrane</keyword>
<dbReference type="PANTHER" id="PTHR30250:SF26">
    <property type="entry name" value="PSMA PROTEIN"/>
    <property type="match status" value="1"/>
</dbReference>
<feature type="transmembrane region" description="Helical" evidence="6">
    <location>
        <begin position="442"/>
        <end position="466"/>
    </location>
</feature>
<evidence type="ECO:0000256" key="6">
    <source>
        <dbReference type="SAM" id="Phobius"/>
    </source>
</evidence>
<evidence type="ECO:0000256" key="2">
    <source>
        <dbReference type="ARBA" id="ARBA00022475"/>
    </source>
</evidence>
<feature type="transmembrane region" description="Helical" evidence="6">
    <location>
        <begin position="129"/>
        <end position="151"/>
    </location>
</feature>
<dbReference type="GO" id="GO:0005886">
    <property type="term" value="C:plasma membrane"/>
    <property type="evidence" value="ECO:0007669"/>
    <property type="project" value="UniProtKB-SubCell"/>
</dbReference>
<reference evidence="7" key="1">
    <citation type="submission" date="2019-11" db="EMBL/GenBank/DDBJ databases">
        <authorList>
            <person name="Feng L."/>
        </authorList>
    </citation>
    <scope>NUCLEOTIDE SEQUENCE</scope>
    <source>
        <strain evidence="7">BvulgatusLFYP11</strain>
    </source>
</reference>
<feature type="transmembrane region" description="Helical" evidence="6">
    <location>
        <begin position="383"/>
        <end position="402"/>
    </location>
</feature>
<accession>A0A6N2STT9</accession>